<dbReference type="GO" id="GO:0030288">
    <property type="term" value="C:outer membrane-bounded periplasmic space"/>
    <property type="evidence" value="ECO:0007669"/>
    <property type="project" value="InterPro"/>
</dbReference>
<accession>A0A6F8V683</accession>
<evidence type="ECO:0000259" key="12">
    <source>
        <dbReference type="PROSITE" id="PS52015"/>
    </source>
</evidence>
<feature type="region of interest" description="Disordered" evidence="11">
    <location>
        <begin position="46"/>
        <end position="99"/>
    </location>
</feature>
<evidence type="ECO:0000256" key="5">
    <source>
        <dbReference type="ARBA" id="ARBA00022519"/>
    </source>
</evidence>
<dbReference type="InterPro" id="IPR003538">
    <property type="entry name" value="TonB"/>
</dbReference>
<comment type="function">
    <text evidence="10">Interacts with outer membrane receptor proteins that carry out high-affinity binding and energy dependent uptake into the periplasmic space of specific substrates. It could act to transduce energy from the cytoplasmic membrane to specific energy-requiring processes in the outer membrane, resulting in the release into the periplasm of ligands bound by these outer membrane proteins.</text>
</comment>
<dbReference type="PROSITE" id="PS52015">
    <property type="entry name" value="TONB_CTD"/>
    <property type="match status" value="1"/>
</dbReference>
<reference evidence="14" key="1">
    <citation type="submission" date="2020-03" db="EMBL/GenBank/DDBJ databases">
        <title>Complete genome sequence of sulfur-oxidizing bacterium skT11.</title>
        <authorList>
            <person name="Kanda M."/>
            <person name="Kojima H."/>
            <person name="Fukui M."/>
        </authorList>
    </citation>
    <scope>NUCLEOTIDE SEQUENCE [LARGE SCALE GENOMIC DNA]</scope>
    <source>
        <strain evidence="14">skT11</strain>
    </source>
</reference>
<dbReference type="KEGG" id="slac:SKTS_00500"/>
<evidence type="ECO:0000256" key="11">
    <source>
        <dbReference type="SAM" id="MobiDB-lite"/>
    </source>
</evidence>
<dbReference type="GO" id="GO:0031992">
    <property type="term" value="F:energy transducer activity"/>
    <property type="evidence" value="ECO:0007669"/>
    <property type="project" value="InterPro"/>
</dbReference>
<sequence length="226" mass="24485">MGNRNTNKWLPVLGLVLLAHAGAWYGLSHLRADIQPPRPLPVIEVALLAPPPPPQPKIVPHTPEPPRPEPRPKLRQADPAPRPPLPQQADPAPRPPLPQQAEPALEQVAVAAPVAPTVPAPEAPARSAPEPVLEAPRFHAAYLNNPPPTYPMAARRRGIEGRVLVRAEVQTDGSCSRVELKAGSGSDSLDQAALEAVRKWRFIPARRGSQLLTAWVEVPITFKLEN</sequence>
<evidence type="ECO:0000256" key="1">
    <source>
        <dbReference type="ARBA" id="ARBA00004383"/>
    </source>
</evidence>
<keyword evidence="3 10" id="KW-0813">Transport</keyword>
<dbReference type="GO" id="GO:0015891">
    <property type="term" value="P:siderophore transport"/>
    <property type="evidence" value="ECO:0007669"/>
    <property type="project" value="InterPro"/>
</dbReference>
<organism evidence="13 14">
    <name type="scientific">Sulfurimicrobium lacus</name>
    <dbReference type="NCBI Taxonomy" id="2715678"/>
    <lineage>
        <taxon>Bacteria</taxon>
        <taxon>Pseudomonadati</taxon>
        <taxon>Pseudomonadota</taxon>
        <taxon>Betaproteobacteria</taxon>
        <taxon>Nitrosomonadales</taxon>
        <taxon>Sulfuricellaceae</taxon>
        <taxon>Sulfurimicrobium</taxon>
    </lineage>
</organism>
<keyword evidence="7 10" id="KW-0653">Protein transport</keyword>
<keyword evidence="10" id="KW-0735">Signal-anchor</keyword>
<comment type="similarity">
    <text evidence="2 10">Belongs to the TonB family.</text>
</comment>
<evidence type="ECO:0000256" key="6">
    <source>
        <dbReference type="ARBA" id="ARBA00022692"/>
    </source>
</evidence>
<dbReference type="InterPro" id="IPR051045">
    <property type="entry name" value="TonB-dependent_transducer"/>
</dbReference>
<protein>
    <recommendedName>
        <fullName evidence="10">Protein TonB</fullName>
    </recommendedName>
</protein>
<dbReference type="GO" id="GO:0055085">
    <property type="term" value="P:transmembrane transport"/>
    <property type="evidence" value="ECO:0007669"/>
    <property type="project" value="InterPro"/>
</dbReference>
<comment type="subcellular location">
    <subcellularLocation>
        <location evidence="1 10">Cell inner membrane</location>
        <topology evidence="1 10">Single-pass membrane protein</topology>
        <orientation evidence="1 10">Periplasmic side</orientation>
    </subcellularLocation>
</comment>
<dbReference type="NCBIfam" id="TIGR01352">
    <property type="entry name" value="tonB_Cterm"/>
    <property type="match status" value="1"/>
</dbReference>
<evidence type="ECO:0000256" key="8">
    <source>
        <dbReference type="ARBA" id="ARBA00022989"/>
    </source>
</evidence>
<dbReference type="PRINTS" id="PR01374">
    <property type="entry name" value="TONBPROTEIN"/>
</dbReference>
<dbReference type="InterPro" id="IPR037682">
    <property type="entry name" value="TonB_C"/>
</dbReference>
<gene>
    <name evidence="13" type="ORF">SKTS_00500</name>
</gene>
<dbReference type="SUPFAM" id="SSF74653">
    <property type="entry name" value="TolA/TonB C-terminal domain"/>
    <property type="match status" value="1"/>
</dbReference>
<proteinExistence type="inferred from homology"/>
<keyword evidence="8" id="KW-1133">Transmembrane helix</keyword>
<dbReference type="PANTHER" id="PTHR33446">
    <property type="entry name" value="PROTEIN TONB-RELATED"/>
    <property type="match status" value="1"/>
</dbReference>
<feature type="compositionally biased region" description="Pro residues" evidence="11">
    <location>
        <begin position="80"/>
        <end position="98"/>
    </location>
</feature>
<dbReference type="GO" id="GO:0098797">
    <property type="term" value="C:plasma membrane protein complex"/>
    <property type="evidence" value="ECO:0007669"/>
    <property type="project" value="TreeGrafter"/>
</dbReference>
<keyword evidence="14" id="KW-1185">Reference proteome</keyword>
<dbReference type="RefSeq" id="WP_173058644.1">
    <property type="nucleotide sequence ID" value="NZ_AP022853.1"/>
</dbReference>
<dbReference type="InterPro" id="IPR006260">
    <property type="entry name" value="TonB/TolA_C"/>
</dbReference>
<dbReference type="GO" id="GO:0015031">
    <property type="term" value="P:protein transport"/>
    <property type="evidence" value="ECO:0007669"/>
    <property type="project" value="UniProtKB-UniRule"/>
</dbReference>
<dbReference type="PANTHER" id="PTHR33446:SF2">
    <property type="entry name" value="PROTEIN TONB"/>
    <property type="match status" value="1"/>
</dbReference>
<evidence type="ECO:0000256" key="3">
    <source>
        <dbReference type="ARBA" id="ARBA00022448"/>
    </source>
</evidence>
<evidence type="ECO:0000256" key="2">
    <source>
        <dbReference type="ARBA" id="ARBA00006555"/>
    </source>
</evidence>
<keyword evidence="4 10" id="KW-1003">Cell membrane</keyword>
<evidence type="ECO:0000313" key="14">
    <source>
        <dbReference type="Proteomes" id="UP000502260"/>
    </source>
</evidence>
<dbReference type="Gene3D" id="3.30.1150.10">
    <property type="match status" value="1"/>
</dbReference>
<evidence type="ECO:0000256" key="10">
    <source>
        <dbReference type="RuleBase" id="RU362123"/>
    </source>
</evidence>
<evidence type="ECO:0000256" key="4">
    <source>
        <dbReference type="ARBA" id="ARBA00022475"/>
    </source>
</evidence>
<evidence type="ECO:0000256" key="9">
    <source>
        <dbReference type="ARBA" id="ARBA00023136"/>
    </source>
</evidence>
<feature type="compositionally biased region" description="Basic and acidic residues" evidence="11">
    <location>
        <begin position="64"/>
        <end position="76"/>
    </location>
</feature>
<keyword evidence="5 10" id="KW-0997">Cell inner membrane</keyword>
<keyword evidence="6" id="KW-0812">Transmembrane</keyword>
<feature type="domain" description="TonB C-terminal" evidence="12">
    <location>
        <begin position="135"/>
        <end position="226"/>
    </location>
</feature>
<evidence type="ECO:0000256" key="7">
    <source>
        <dbReference type="ARBA" id="ARBA00022927"/>
    </source>
</evidence>
<dbReference type="AlphaFoldDB" id="A0A6F8V683"/>
<keyword evidence="9" id="KW-0472">Membrane</keyword>
<evidence type="ECO:0000313" key="13">
    <source>
        <dbReference type="EMBL" id="BCB25164.1"/>
    </source>
</evidence>
<feature type="compositionally biased region" description="Pro residues" evidence="11">
    <location>
        <begin position="49"/>
        <end position="63"/>
    </location>
</feature>
<name>A0A6F8V683_9PROT</name>
<dbReference type="EMBL" id="AP022853">
    <property type="protein sequence ID" value="BCB25164.1"/>
    <property type="molecule type" value="Genomic_DNA"/>
</dbReference>
<dbReference type="Pfam" id="PF03544">
    <property type="entry name" value="TonB_C"/>
    <property type="match status" value="1"/>
</dbReference>
<dbReference type="Proteomes" id="UP000502260">
    <property type="component" value="Chromosome"/>
</dbReference>